<dbReference type="PANTHER" id="PTHR42718">
    <property type="entry name" value="MAJOR FACILITATOR SUPERFAMILY MULTIDRUG TRANSPORTER MFSC"/>
    <property type="match status" value="1"/>
</dbReference>
<feature type="transmembrane region" description="Helical" evidence="5">
    <location>
        <begin position="103"/>
        <end position="126"/>
    </location>
</feature>
<feature type="transmembrane region" description="Helical" evidence="5">
    <location>
        <begin position="187"/>
        <end position="207"/>
    </location>
</feature>
<feature type="transmembrane region" description="Helical" evidence="5">
    <location>
        <begin position="251"/>
        <end position="268"/>
    </location>
</feature>
<proteinExistence type="predicted"/>
<protein>
    <submittedName>
        <fullName evidence="7">Predicted arabinose efflux permease, MFS family</fullName>
    </submittedName>
</protein>
<dbReference type="CDD" id="cd17321">
    <property type="entry name" value="MFS_MMR_MDR_like"/>
    <property type="match status" value="1"/>
</dbReference>
<keyword evidence="2 5" id="KW-0812">Transmembrane</keyword>
<dbReference type="STRING" id="1841861.GCA_900157365_05280"/>
<comment type="subcellular location">
    <subcellularLocation>
        <location evidence="1">Cell membrane</location>
        <topology evidence="1">Multi-pass membrane protein</topology>
    </subcellularLocation>
</comment>
<evidence type="ECO:0000256" key="3">
    <source>
        <dbReference type="ARBA" id="ARBA00022989"/>
    </source>
</evidence>
<reference evidence="7 8" key="1">
    <citation type="submission" date="2017-01" db="EMBL/GenBank/DDBJ databases">
        <authorList>
            <consortium name="Urmite Genomes"/>
        </authorList>
    </citation>
    <scope>NUCLEOTIDE SEQUENCE [LARGE SCALE GENOMIC DNA]</scope>
    <source>
        <strain evidence="7 8">AB215</strain>
    </source>
</reference>
<evidence type="ECO:0000313" key="8">
    <source>
        <dbReference type="Proteomes" id="UP000240424"/>
    </source>
</evidence>
<keyword evidence="4 5" id="KW-0472">Membrane</keyword>
<dbReference type="SUPFAM" id="SSF103473">
    <property type="entry name" value="MFS general substrate transporter"/>
    <property type="match status" value="1"/>
</dbReference>
<dbReference type="Pfam" id="PF07690">
    <property type="entry name" value="MFS_1"/>
    <property type="match status" value="1"/>
</dbReference>
<dbReference type="Proteomes" id="UP000240424">
    <property type="component" value="Unassembled WGS sequence"/>
</dbReference>
<feature type="domain" description="Major facilitator superfamily (MFS) profile" evidence="6">
    <location>
        <begin position="34"/>
        <end position="472"/>
    </location>
</feature>
<sequence length="480" mass="49068">MTAIQTAPGIVLTPPARRAAPLLKLLDAAPTSRVMLVATMVSMVAFLDVTVVNLALPATARDLGGGLCLQQWVVDGYLLAQAAMILPGGSLSDLFGRIPVIRFGLVAFGSGSVLAATAPSPVMLIAGRVTQGLGAAFLVPGSLALINSTFDRADRPAAIGTWTAWTGTAFALGPLLGGLAVDFLSWRWIYALSAVPMVIGFALTFWLRPVARPAHRVRLDVAGAALSAAGLAGTVYALIESKDHGWADPRVATSLAIGIGMLLAFVAWQRRATHPLVPLSLFSIRNFAGANMTTAFVYGAGAMGALAITLYTQEVAGYCATVAGLATLPTPVMSFLLAKRIGGLAARIGPRVFLTTGPLLAGLGLLLIRPGHGFNIVTHLLPGTAVLAIGLALTMTPLAAANLASVEPERSGVAAAMQNAVGRTSALSSVACVGLIANGMLTDTSFARLLQVAAALYFVGALVSGISLAKPSAVVVPAPA</sequence>
<feature type="transmembrane region" description="Helical" evidence="5">
    <location>
        <begin position="449"/>
        <end position="469"/>
    </location>
</feature>
<organism evidence="7 8">
    <name type="scientific">Mycobacterium numidiamassiliense</name>
    <dbReference type="NCBI Taxonomy" id="1841861"/>
    <lineage>
        <taxon>Bacteria</taxon>
        <taxon>Bacillati</taxon>
        <taxon>Actinomycetota</taxon>
        <taxon>Actinomycetes</taxon>
        <taxon>Mycobacteriales</taxon>
        <taxon>Mycobacteriaceae</taxon>
        <taxon>Mycobacterium</taxon>
    </lineage>
</organism>
<feature type="transmembrane region" description="Helical" evidence="5">
    <location>
        <begin position="289"/>
        <end position="309"/>
    </location>
</feature>
<name>A0A2U3P579_9MYCO</name>
<dbReference type="GO" id="GO:0022857">
    <property type="term" value="F:transmembrane transporter activity"/>
    <property type="evidence" value="ECO:0007669"/>
    <property type="project" value="InterPro"/>
</dbReference>
<feature type="transmembrane region" description="Helical" evidence="5">
    <location>
        <begin position="132"/>
        <end position="150"/>
    </location>
</feature>
<feature type="transmembrane region" description="Helical" evidence="5">
    <location>
        <begin position="350"/>
        <end position="368"/>
    </location>
</feature>
<evidence type="ECO:0000259" key="6">
    <source>
        <dbReference type="PROSITE" id="PS50850"/>
    </source>
</evidence>
<feature type="transmembrane region" description="Helical" evidence="5">
    <location>
        <begin position="315"/>
        <end position="338"/>
    </location>
</feature>
<dbReference type="InterPro" id="IPR020846">
    <property type="entry name" value="MFS_dom"/>
</dbReference>
<dbReference type="GO" id="GO:0005886">
    <property type="term" value="C:plasma membrane"/>
    <property type="evidence" value="ECO:0007669"/>
    <property type="project" value="UniProtKB-SubCell"/>
</dbReference>
<feature type="transmembrane region" description="Helical" evidence="5">
    <location>
        <begin position="380"/>
        <end position="400"/>
    </location>
</feature>
<feature type="transmembrane region" description="Helical" evidence="5">
    <location>
        <begin position="34"/>
        <end position="56"/>
    </location>
</feature>
<dbReference type="PANTHER" id="PTHR42718:SF42">
    <property type="entry name" value="EXPORT PROTEIN"/>
    <property type="match status" value="1"/>
</dbReference>
<feature type="transmembrane region" description="Helical" evidence="5">
    <location>
        <begin position="162"/>
        <end position="181"/>
    </location>
</feature>
<feature type="transmembrane region" description="Helical" evidence="5">
    <location>
        <begin position="420"/>
        <end position="437"/>
    </location>
</feature>
<evidence type="ECO:0000256" key="1">
    <source>
        <dbReference type="ARBA" id="ARBA00004651"/>
    </source>
</evidence>
<dbReference type="InterPro" id="IPR011701">
    <property type="entry name" value="MFS"/>
</dbReference>
<evidence type="ECO:0000256" key="4">
    <source>
        <dbReference type="ARBA" id="ARBA00023136"/>
    </source>
</evidence>
<evidence type="ECO:0000256" key="5">
    <source>
        <dbReference type="SAM" id="Phobius"/>
    </source>
</evidence>
<evidence type="ECO:0000313" key="7">
    <source>
        <dbReference type="EMBL" id="SPM38896.1"/>
    </source>
</evidence>
<keyword evidence="8" id="KW-1185">Reference proteome</keyword>
<evidence type="ECO:0000256" key="2">
    <source>
        <dbReference type="ARBA" id="ARBA00022692"/>
    </source>
</evidence>
<dbReference type="Gene3D" id="1.20.1720.10">
    <property type="entry name" value="Multidrug resistance protein D"/>
    <property type="match status" value="1"/>
</dbReference>
<dbReference type="RefSeq" id="WP_245830131.1">
    <property type="nucleotide sequence ID" value="NZ_FUEZ01000003.1"/>
</dbReference>
<dbReference type="InterPro" id="IPR036259">
    <property type="entry name" value="MFS_trans_sf"/>
</dbReference>
<feature type="transmembrane region" description="Helical" evidence="5">
    <location>
        <begin position="219"/>
        <end position="239"/>
    </location>
</feature>
<dbReference type="Gene3D" id="1.20.1250.20">
    <property type="entry name" value="MFS general substrate transporter like domains"/>
    <property type="match status" value="1"/>
</dbReference>
<dbReference type="PROSITE" id="PS50850">
    <property type="entry name" value="MFS"/>
    <property type="match status" value="1"/>
</dbReference>
<keyword evidence="3 5" id="KW-1133">Transmembrane helix</keyword>
<gene>
    <name evidence="7" type="ORF">MNAB215_1077</name>
</gene>
<dbReference type="EMBL" id="FUEZ01000003">
    <property type="protein sequence ID" value="SPM38896.1"/>
    <property type="molecule type" value="Genomic_DNA"/>
</dbReference>
<accession>A0A2U3P579</accession>
<dbReference type="AlphaFoldDB" id="A0A2U3P579"/>